<evidence type="ECO:0000256" key="4">
    <source>
        <dbReference type="ARBA" id="ARBA00048462"/>
    </source>
</evidence>
<dbReference type="InterPro" id="IPR014043">
    <property type="entry name" value="Acyl_transferase_dom"/>
</dbReference>
<evidence type="ECO:0000313" key="7">
    <source>
        <dbReference type="Proteomes" id="UP000262882"/>
    </source>
</evidence>
<evidence type="ECO:0000313" key="6">
    <source>
        <dbReference type="EMBL" id="RFS86612.1"/>
    </source>
</evidence>
<dbReference type="SUPFAM" id="SSF52151">
    <property type="entry name" value="FabD/lysophospholipase-like"/>
    <property type="match status" value="1"/>
</dbReference>
<keyword evidence="3" id="KW-0012">Acyltransferase</keyword>
<evidence type="ECO:0000256" key="1">
    <source>
        <dbReference type="ARBA" id="ARBA00013258"/>
    </source>
</evidence>
<dbReference type="InterPro" id="IPR016035">
    <property type="entry name" value="Acyl_Trfase/lysoPLipase"/>
</dbReference>
<dbReference type="EC" id="2.3.1.39" evidence="1"/>
<evidence type="ECO:0000259" key="5">
    <source>
        <dbReference type="SMART" id="SM00827"/>
    </source>
</evidence>
<dbReference type="InterPro" id="IPR050858">
    <property type="entry name" value="Mal-CoA-ACP_Trans/PKS_FabD"/>
</dbReference>
<evidence type="ECO:0000256" key="3">
    <source>
        <dbReference type="ARBA" id="ARBA00023315"/>
    </source>
</evidence>
<accession>A0A372GNA0</accession>
<protein>
    <recommendedName>
        <fullName evidence="1">[acyl-carrier-protein] S-malonyltransferase</fullName>
        <ecNumber evidence="1">2.3.1.39</ecNumber>
    </recommendedName>
</protein>
<dbReference type="AlphaFoldDB" id="A0A372GNA0"/>
<dbReference type="Gene3D" id="3.30.70.250">
    <property type="entry name" value="Malonyl-CoA ACP transacylase, ACP-binding"/>
    <property type="match status" value="1"/>
</dbReference>
<dbReference type="PANTHER" id="PTHR42681:SF1">
    <property type="entry name" value="MALONYL-COA-ACYL CARRIER PROTEIN TRANSACYLASE, MITOCHONDRIAL"/>
    <property type="match status" value="1"/>
</dbReference>
<sequence length="317" mass="34053">MTVGYFVTRAAREDNAGVLEFYDAFPVVRELYDGVRKWTGLSLDEILGEHLPEDHGTSNSYSAIRSIAAQVAVADVLAQEGVRPDAVLGLSLGITSASCMAGAFDRADMFRMLWERRAIPMPVEGEPAQGVAICRIGPDTDTSTVYGDKVDGVYLGLDFGPAPDGLGSWVLLAGYRSALEALAEHQPSVVIIKQGIAAVHSPLRRPAAEFVRSLLDGVRFRDPQVPLTVCLEPRTLTTGEEVRTAVWENLIRTASIPHGFAELDRHGVKLLIVPGPSMADDMVTFPVPVLRVQRPADVEAAVTKVAELRGAAAEAGI</sequence>
<dbReference type="GO" id="GO:0004314">
    <property type="term" value="F:[acyl-carrier-protein] S-malonyltransferase activity"/>
    <property type="evidence" value="ECO:0007669"/>
    <property type="project" value="UniProtKB-EC"/>
</dbReference>
<reference evidence="6 7" key="1">
    <citation type="submission" date="2018-08" db="EMBL/GenBank/DDBJ databases">
        <title>Actinomadura spongicola sp. nov., isolated from marine sponge Leucetta chagosensis.</title>
        <authorList>
            <person name="Li L."/>
            <person name="Lin H.W."/>
        </authorList>
    </citation>
    <scope>NUCLEOTIDE SEQUENCE [LARGE SCALE GENOMIC DNA]</scope>
    <source>
        <strain evidence="6 7">LHW52907</strain>
    </source>
</reference>
<proteinExistence type="predicted"/>
<dbReference type="SMART" id="SM00827">
    <property type="entry name" value="PKS_AT"/>
    <property type="match status" value="1"/>
</dbReference>
<dbReference type="OrthoDB" id="5123945at2"/>
<keyword evidence="2 6" id="KW-0808">Transferase</keyword>
<dbReference type="Gene3D" id="3.40.366.10">
    <property type="entry name" value="Malonyl-Coenzyme A Acyl Carrier Protein, domain 2"/>
    <property type="match status" value="1"/>
</dbReference>
<feature type="domain" description="Malonyl-CoA:ACP transacylase (MAT)" evidence="5">
    <location>
        <begin position="18"/>
        <end position="292"/>
    </location>
</feature>
<name>A0A372GNA0_9ACTN</name>
<dbReference type="EMBL" id="QVNQ01000002">
    <property type="protein sequence ID" value="RFS86612.1"/>
    <property type="molecule type" value="Genomic_DNA"/>
</dbReference>
<dbReference type="Proteomes" id="UP000262882">
    <property type="component" value="Unassembled WGS sequence"/>
</dbReference>
<evidence type="ECO:0000256" key="2">
    <source>
        <dbReference type="ARBA" id="ARBA00022679"/>
    </source>
</evidence>
<organism evidence="6 7">
    <name type="scientific">Actinomadura spongiicola</name>
    <dbReference type="NCBI Taxonomy" id="2303421"/>
    <lineage>
        <taxon>Bacteria</taxon>
        <taxon>Bacillati</taxon>
        <taxon>Actinomycetota</taxon>
        <taxon>Actinomycetes</taxon>
        <taxon>Streptosporangiales</taxon>
        <taxon>Thermomonosporaceae</taxon>
        <taxon>Actinomadura</taxon>
    </lineage>
</organism>
<comment type="caution">
    <text evidence="6">The sequence shown here is derived from an EMBL/GenBank/DDBJ whole genome shotgun (WGS) entry which is preliminary data.</text>
</comment>
<gene>
    <name evidence="6" type="ORF">D0T12_08620</name>
</gene>
<dbReference type="RefSeq" id="WP_117398894.1">
    <property type="nucleotide sequence ID" value="NZ_QVNQ01000002.1"/>
</dbReference>
<dbReference type="GO" id="GO:0006633">
    <property type="term" value="P:fatty acid biosynthetic process"/>
    <property type="evidence" value="ECO:0007669"/>
    <property type="project" value="TreeGrafter"/>
</dbReference>
<dbReference type="GO" id="GO:0005829">
    <property type="term" value="C:cytosol"/>
    <property type="evidence" value="ECO:0007669"/>
    <property type="project" value="TreeGrafter"/>
</dbReference>
<dbReference type="InterPro" id="IPR001227">
    <property type="entry name" value="Ac_transferase_dom_sf"/>
</dbReference>
<keyword evidence="7" id="KW-1185">Reference proteome</keyword>
<dbReference type="PANTHER" id="PTHR42681">
    <property type="entry name" value="MALONYL-COA-ACYL CARRIER PROTEIN TRANSACYLASE, MITOCHONDRIAL"/>
    <property type="match status" value="1"/>
</dbReference>
<comment type="catalytic activity">
    <reaction evidence="4">
        <text>holo-[ACP] + malonyl-CoA = malonyl-[ACP] + CoA</text>
        <dbReference type="Rhea" id="RHEA:41792"/>
        <dbReference type="Rhea" id="RHEA-COMP:9623"/>
        <dbReference type="Rhea" id="RHEA-COMP:9685"/>
        <dbReference type="ChEBI" id="CHEBI:57287"/>
        <dbReference type="ChEBI" id="CHEBI:57384"/>
        <dbReference type="ChEBI" id="CHEBI:64479"/>
        <dbReference type="ChEBI" id="CHEBI:78449"/>
        <dbReference type="EC" id="2.3.1.39"/>
    </reaction>
</comment>